<feature type="compositionally biased region" description="Low complexity" evidence="1">
    <location>
        <begin position="508"/>
        <end position="546"/>
    </location>
</feature>
<feature type="region of interest" description="Disordered" evidence="1">
    <location>
        <begin position="74"/>
        <end position="117"/>
    </location>
</feature>
<feature type="compositionally biased region" description="Acidic residues" evidence="1">
    <location>
        <begin position="446"/>
        <end position="456"/>
    </location>
</feature>
<feature type="compositionally biased region" description="Low complexity" evidence="1">
    <location>
        <begin position="649"/>
        <end position="663"/>
    </location>
</feature>
<evidence type="ECO:0000313" key="2">
    <source>
        <dbReference type="EMBL" id="OAQ29533.1"/>
    </source>
</evidence>
<feature type="region of interest" description="Disordered" evidence="1">
    <location>
        <begin position="749"/>
        <end position="848"/>
    </location>
</feature>
<feature type="compositionally biased region" description="Low complexity" evidence="1">
    <location>
        <begin position="24"/>
        <end position="60"/>
    </location>
</feature>
<dbReference type="Proteomes" id="UP000078512">
    <property type="component" value="Unassembled WGS sequence"/>
</dbReference>
<evidence type="ECO:0000313" key="3">
    <source>
        <dbReference type="Proteomes" id="UP000078512"/>
    </source>
</evidence>
<reference evidence="2 3" key="1">
    <citation type="submission" date="2016-05" db="EMBL/GenBank/DDBJ databases">
        <title>Genome sequencing reveals origins of a unique bacterial endosymbiosis in the earliest lineages of terrestrial Fungi.</title>
        <authorList>
            <consortium name="DOE Joint Genome Institute"/>
            <person name="Uehling J."/>
            <person name="Gryganskyi A."/>
            <person name="Hameed K."/>
            <person name="Tschaplinski T."/>
            <person name="Misztal P."/>
            <person name="Wu S."/>
            <person name="Desiro A."/>
            <person name="Vande Pol N."/>
            <person name="Du Z.-Y."/>
            <person name="Zienkiewicz A."/>
            <person name="Zienkiewicz K."/>
            <person name="Morin E."/>
            <person name="Tisserant E."/>
            <person name="Splivallo R."/>
            <person name="Hainaut M."/>
            <person name="Henrissat B."/>
            <person name="Ohm R."/>
            <person name="Kuo A."/>
            <person name="Yan J."/>
            <person name="Lipzen A."/>
            <person name="Nolan M."/>
            <person name="Labutti K."/>
            <person name="Barry K."/>
            <person name="Goldstein A."/>
            <person name="Labbe J."/>
            <person name="Schadt C."/>
            <person name="Tuskan G."/>
            <person name="Grigoriev I."/>
            <person name="Martin F."/>
            <person name="Vilgalys R."/>
            <person name="Bonito G."/>
        </authorList>
    </citation>
    <scope>NUCLEOTIDE SEQUENCE [LARGE SCALE GENOMIC DNA]</scope>
    <source>
        <strain evidence="2 3">AG-77</strain>
    </source>
</reference>
<protein>
    <submittedName>
        <fullName evidence="2">Uncharacterized protein</fullName>
    </submittedName>
</protein>
<feature type="compositionally biased region" description="Polar residues" evidence="1">
    <location>
        <begin position="779"/>
        <end position="788"/>
    </location>
</feature>
<keyword evidence="3" id="KW-1185">Reference proteome</keyword>
<accession>A0A197JX54</accession>
<proteinExistence type="predicted"/>
<feature type="region of interest" description="Disordered" evidence="1">
    <location>
        <begin position="289"/>
        <end position="321"/>
    </location>
</feature>
<feature type="compositionally biased region" description="Low complexity" evidence="1">
    <location>
        <begin position="196"/>
        <end position="210"/>
    </location>
</feature>
<feature type="compositionally biased region" description="Low complexity" evidence="1">
    <location>
        <begin position="459"/>
        <end position="469"/>
    </location>
</feature>
<feature type="region of interest" description="Disordered" evidence="1">
    <location>
        <begin position="418"/>
        <end position="548"/>
    </location>
</feature>
<gene>
    <name evidence="2" type="ORF">K457DRAFT_19043</name>
</gene>
<feature type="region of interest" description="Disordered" evidence="1">
    <location>
        <begin position="163"/>
        <end position="210"/>
    </location>
</feature>
<feature type="region of interest" description="Disordered" evidence="1">
    <location>
        <begin position="644"/>
        <end position="663"/>
    </location>
</feature>
<evidence type="ECO:0000256" key="1">
    <source>
        <dbReference type="SAM" id="MobiDB-lite"/>
    </source>
</evidence>
<feature type="compositionally biased region" description="Low complexity" evidence="1">
    <location>
        <begin position="97"/>
        <end position="117"/>
    </location>
</feature>
<feature type="compositionally biased region" description="Basic and acidic residues" evidence="1">
    <location>
        <begin position="484"/>
        <end position="497"/>
    </location>
</feature>
<dbReference type="OrthoDB" id="2450062at2759"/>
<feature type="region of interest" description="Disordered" evidence="1">
    <location>
        <begin position="584"/>
        <end position="607"/>
    </location>
</feature>
<feature type="compositionally biased region" description="Low complexity" evidence="1">
    <location>
        <begin position="418"/>
        <end position="430"/>
    </location>
</feature>
<feature type="compositionally biased region" description="Basic residues" evidence="1">
    <location>
        <begin position="178"/>
        <end position="188"/>
    </location>
</feature>
<name>A0A197JX54_9FUNG</name>
<sequence length="848" mass="90296">MGIPIELPSSPAPRSGPCHSAKPSWSSSAQQFPPSSSSSSSYSVSASSTSFSTSSSSSYSNPFPVVPPALSLARQQLLQDTRPPLTSLAYHPPPPHSQSLPSQQRTLSSHSSSVYGSYHSFPSPSPLLGSNGPSVDQSTWIQQARADVASASVPASASTTAAAVNGTEIQSPSPARAARPHPNLRRISRVPVFMTSPSGSGSGSDSGSAGAVNTLSVRTAPIASPTTSTFNNDYYSATMVRGTTVPTVATSSMESNMMVDSPPPASQPRPIWHPSSPSLVHYLTRPLPPLPRPTSTSSSTALHTVGAYPHQPQPYQQEQQEQPLLPQERTSWNYRFVNMNHADNHNRPETNTLSGSGMMHGYYYEDDRLRHDQSPTMRSYHHQQHYQFADSLSTGGAAAATSMTGAAEPADSSANANVTAFSSSSTSLLAPRPRPYYSMRGGSEVIDSDDIGEEEWIVQQQQQQSQQQQHLSERRSRHRPSLTNRERELHLQREQQHIHHHHLHHGQTTLSPLPLLSPTSPSSPSNSPSSSSNSSSSSASMTPIPSFLQGHPTVARTLIRADAFQQGVIHIYPENHAPIRMFGRPIITPTPPPLHTRSSLSSSSLTPRSSDAAAATLSSASLTESNAYFATVVDQGNDDDLTVHIPARPLATPPSSAGSTSSATILSTSSSIVLSPIPTLPPPAVTTTTFLSTQASQEIIETTPPSSTSRLGGEGIMTPPLARPPSAALSPVLTNGEVYRFSSSASSSIASPSSAGAYSGSPQTPPSSMSLALLDPPTMQVSRSQSVALSAEVEEDVVKEGFDEPSAGESHHHQHHRADHGAPLLSAEQEQERQQDRQPQVHPLEQFP</sequence>
<feature type="compositionally biased region" description="Low complexity" evidence="1">
    <location>
        <begin position="595"/>
        <end position="607"/>
    </location>
</feature>
<feature type="region of interest" description="Disordered" evidence="1">
    <location>
        <begin position="1"/>
        <end position="62"/>
    </location>
</feature>
<dbReference type="EMBL" id="KV442040">
    <property type="protein sequence ID" value="OAQ29533.1"/>
    <property type="molecule type" value="Genomic_DNA"/>
</dbReference>
<organism evidence="2 3">
    <name type="scientific">Linnemannia elongata AG-77</name>
    <dbReference type="NCBI Taxonomy" id="1314771"/>
    <lineage>
        <taxon>Eukaryota</taxon>
        <taxon>Fungi</taxon>
        <taxon>Fungi incertae sedis</taxon>
        <taxon>Mucoromycota</taxon>
        <taxon>Mortierellomycotina</taxon>
        <taxon>Mortierellomycetes</taxon>
        <taxon>Mortierellales</taxon>
        <taxon>Mortierellaceae</taxon>
        <taxon>Linnemannia</taxon>
    </lineage>
</organism>
<feature type="compositionally biased region" description="Low complexity" evidence="1">
    <location>
        <begin position="749"/>
        <end position="762"/>
    </location>
</feature>
<feature type="compositionally biased region" description="Low complexity" evidence="1">
    <location>
        <begin position="308"/>
        <end position="321"/>
    </location>
</feature>
<dbReference type="AlphaFoldDB" id="A0A197JX54"/>